<dbReference type="InterPro" id="IPR042099">
    <property type="entry name" value="ANL_N_sf"/>
</dbReference>
<dbReference type="Pfam" id="PF01553">
    <property type="entry name" value="Acyltransferase"/>
    <property type="match status" value="1"/>
</dbReference>
<sequence length="935" mass="105028">MSENIPDARNDSNLEEKLLFIIKSFLIKLERNRSALAVSTRSSLDKDLGIDSIAKVELFHEIEDHFQLYLSDELLAQAITVNDILEALKVGHSKTSFKSDIIQSAPNATHFSAKSSQSLVELLLYWAKREPQRPHIYYQDEKGSEKIITFKLLLDNAQKVANGLYALGIRSHDTVAIMLPTSEAFFYCFMGVQLLGAVPVPIYPPFRPDKIEEYALREEKILKKAEVSVLITFDRAEKLSELLSAFIHSLKTVTTYEKLIAPNKKAPIQKVKEDHPALIQFTSGSTNIPKGVLLTHRNLLSNIECAGQAIDVRSNEVVVSWLPLYHDMGLIGCWFGSLYHACPLVIMSPLSFLSRPERWLWAIHYHRGTISAAPNFAYELCIKRIKEKDIEGLDLSTWRLSLNGAEAVNPRTVDGFIKKFQPYGFKPETFFPVYGLAESTVALCFPPIDRAPKIDRIDLMDYEKQRIATAVTDESTKHLKFVCCGQPIPEHEVRIVNEQNQELPERMIGSIQFKGPSTMQGYYNNIEATQAIFKEGWCETGDFGYFAEGEIYITGRKKDIIIKAGRNLFPEVIEDVTGQVNGVRKGAVVAFGVVDSRLGTEKLIIVAESQEHNKDMQSKMIQAIIERVTLAIGIPPDEVKIVSPNTIPKTSSGKLQRSQCKIMYESGSLTKWNLPLWLQVTKIFLKACLSKGLKKVSTILQFLYTCYVWLISIAIIIPVWLMVMLLSPAKSRSIARIGAKILLKLACIKIKIVDPSHSLKNNIAKVLVANHASYIDGLILYSILSDKFSFIVKKGVFKAPLLKNLMLKHQHFGVDREDFQKNIEDTQNIIDSLKNGRSLAVFPEGTFIAAKGLRAFKSGAFKIATENNLPVLPVALSGAREVLRSQEWLLKPNTIQVTVGALIYPNENSWQEMTRLQSQARAFIVSHCGESSIEM</sequence>
<organism evidence="5">
    <name type="scientific">Candidatus Berkiella cookevillensis</name>
    <dbReference type="NCBI Taxonomy" id="437022"/>
    <lineage>
        <taxon>Bacteria</taxon>
        <taxon>Pseudomonadati</taxon>
        <taxon>Pseudomonadota</taxon>
        <taxon>Gammaproteobacteria</taxon>
        <taxon>Candidatus Berkiellales</taxon>
        <taxon>Candidatus Berkiellaceae</taxon>
        <taxon>Candidatus Berkiella</taxon>
    </lineage>
</organism>
<comment type="caution">
    <text evidence="5">The sequence shown here is derived from an EMBL/GenBank/DDBJ whole genome shotgun (WGS) entry which is preliminary data.</text>
</comment>
<dbReference type="Pfam" id="PF00501">
    <property type="entry name" value="AMP-binding"/>
    <property type="match status" value="1"/>
</dbReference>
<keyword evidence="2 5" id="KW-0436">Ligase</keyword>
<keyword evidence="3" id="KW-0812">Transmembrane</keyword>
<dbReference type="EMBL" id="LKHV01000001">
    <property type="protein sequence ID" value="KRG19983.1"/>
    <property type="molecule type" value="Genomic_DNA"/>
</dbReference>
<dbReference type="PANTHER" id="PTHR22754">
    <property type="entry name" value="DISCO-INTERACTING PROTEIN 2 DIP2 -RELATED"/>
    <property type="match status" value="1"/>
</dbReference>
<gene>
    <name evidence="5" type="ORF">CC99x_00204</name>
    <name evidence="6" type="ORF">CC99x_005915</name>
</gene>
<accession>A0A0Q9YHD1</accession>
<protein>
    <submittedName>
        <fullName evidence="6">AMP-binding protein</fullName>
    </submittedName>
    <submittedName>
        <fullName evidence="5">Putative ligase</fullName>
        <ecNumber evidence="5">6.2.1.-</ecNumber>
    </submittedName>
</protein>
<dbReference type="InterPro" id="IPR009081">
    <property type="entry name" value="PP-bd_ACP"/>
</dbReference>
<reference evidence="6" key="2">
    <citation type="journal article" date="2016" name="Genome Announc.">
        <title>Draft Genome Sequences of Two Novel Amoeba-Resistant Intranuclear Bacteria, 'Candidatus Berkiella cookevillensis' and 'Candidatus Berkiella aquae'.</title>
        <authorList>
            <person name="Mehari Y.T."/>
            <person name="Arivett B.A."/>
            <person name="Farone A.L."/>
            <person name="Gunderson J.H."/>
            <person name="Farone M.B."/>
        </authorList>
    </citation>
    <scope>NUCLEOTIDE SEQUENCE</scope>
    <source>
        <strain evidence="6">CC99</strain>
    </source>
</reference>
<reference evidence="6" key="3">
    <citation type="submission" date="2021-06" db="EMBL/GenBank/DDBJ databases">
        <title>Genomic Description and Analysis of Intracellular Bacteria, Candidatus Berkiella cookevillensis and Candidatus Berkiella aquae.</title>
        <authorList>
            <person name="Kidane D.T."/>
            <person name="Mehari Y.T."/>
            <person name="Rice F.C."/>
            <person name="Arivett B.A."/>
            <person name="Farone A.L."/>
            <person name="Berk S.G."/>
            <person name="Farone M.B."/>
        </authorList>
    </citation>
    <scope>NUCLEOTIDE SEQUENCE</scope>
    <source>
        <strain evidence="6">CC99</strain>
    </source>
</reference>
<dbReference type="Gene3D" id="3.40.50.12780">
    <property type="entry name" value="N-terminal domain of ligase-like"/>
    <property type="match status" value="1"/>
</dbReference>
<evidence type="ECO:0000256" key="3">
    <source>
        <dbReference type="SAM" id="Phobius"/>
    </source>
</evidence>
<keyword evidence="7" id="KW-1185">Reference proteome</keyword>
<keyword evidence="3" id="KW-1133">Transmembrane helix</keyword>
<dbReference type="OrthoDB" id="9757559at2"/>
<dbReference type="PROSITE" id="PS50075">
    <property type="entry name" value="CARRIER"/>
    <property type="match status" value="1"/>
</dbReference>
<dbReference type="Pfam" id="PF00550">
    <property type="entry name" value="PP-binding"/>
    <property type="match status" value="1"/>
</dbReference>
<evidence type="ECO:0000313" key="6">
    <source>
        <dbReference type="EMBL" id="MCS5708440.1"/>
    </source>
</evidence>
<dbReference type="InterPro" id="IPR036736">
    <property type="entry name" value="ACP-like_sf"/>
</dbReference>
<dbReference type="GO" id="GO:0070566">
    <property type="term" value="F:adenylyltransferase activity"/>
    <property type="evidence" value="ECO:0007669"/>
    <property type="project" value="TreeGrafter"/>
</dbReference>
<comment type="similarity">
    <text evidence="1">Belongs to the ATP-dependent AMP-binding enzyme family.</text>
</comment>
<dbReference type="SUPFAM" id="SSF47336">
    <property type="entry name" value="ACP-like"/>
    <property type="match status" value="1"/>
</dbReference>
<keyword evidence="3" id="KW-0472">Membrane</keyword>
<evidence type="ECO:0000256" key="1">
    <source>
        <dbReference type="ARBA" id="ARBA00006432"/>
    </source>
</evidence>
<feature type="domain" description="Carrier" evidence="4">
    <location>
        <begin position="12"/>
        <end position="92"/>
    </location>
</feature>
<dbReference type="GO" id="GO:0016746">
    <property type="term" value="F:acyltransferase activity"/>
    <property type="evidence" value="ECO:0007669"/>
    <property type="project" value="InterPro"/>
</dbReference>
<dbReference type="GO" id="GO:0006633">
    <property type="term" value="P:fatty acid biosynthetic process"/>
    <property type="evidence" value="ECO:0007669"/>
    <property type="project" value="TreeGrafter"/>
</dbReference>
<evidence type="ECO:0000256" key="2">
    <source>
        <dbReference type="ARBA" id="ARBA00022598"/>
    </source>
</evidence>
<dbReference type="InterPro" id="IPR045851">
    <property type="entry name" value="AMP-bd_C_sf"/>
</dbReference>
<dbReference type="PATRIC" id="fig|1590042.3.peg.208"/>
<proteinExistence type="inferred from homology"/>
<dbReference type="PANTHER" id="PTHR22754:SF32">
    <property type="entry name" value="DISCO-INTERACTING PROTEIN 2"/>
    <property type="match status" value="1"/>
</dbReference>
<dbReference type="SUPFAM" id="SSF56801">
    <property type="entry name" value="Acetyl-CoA synthetase-like"/>
    <property type="match status" value="1"/>
</dbReference>
<dbReference type="SUPFAM" id="SSF69593">
    <property type="entry name" value="Glycerol-3-phosphate (1)-acyltransferase"/>
    <property type="match status" value="1"/>
</dbReference>
<dbReference type="EC" id="6.2.1.-" evidence="5"/>
<evidence type="ECO:0000259" key="4">
    <source>
        <dbReference type="PROSITE" id="PS50075"/>
    </source>
</evidence>
<dbReference type="Gene3D" id="1.10.1200.10">
    <property type="entry name" value="ACP-like"/>
    <property type="match status" value="1"/>
</dbReference>
<dbReference type="CDD" id="cd07989">
    <property type="entry name" value="LPLAT_AGPAT-like"/>
    <property type="match status" value="1"/>
</dbReference>
<dbReference type="GO" id="GO:0016874">
    <property type="term" value="F:ligase activity"/>
    <property type="evidence" value="ECO:0007669"/>
    <property type="project" value="UniProtKB-KW"/>
</dbReference>
<dbReference type="GO" id="GO:0005886">
    <property type="term" value="C:plasma membrane"/>
    <property type="evidence" value="ECO:0007669"/>
    <property type="project" value="TreeGrafter"/>
</dbReference>
<dbReference type="AlphaFoldDB" id="A0A0Q9YHD1"/>
<dbReference type="RefSeq" id="WP_083477251.1">
    <property type="nucleotide sequence ID" value="NZ_LKHV02000001.1"/>
</dbReference>
<name>A0A0Q9YHD1_9GAMM</name>
<dbReference type="InterPro" id="IPR002123">
    <property type="entry name" value="Plipid/glycerol_acylTrfase"/>
</dbReference>
<dbReference type="Proteomes" id="UP000051494">
    <property type="component" value="Unassembled WGS sequence"/>
</dbReference>
<dbReference type="SMART" id="SM00563">
    <property type="entry name" value="PlsC"/>
    <property type="match status" value="1"/>
</dbReference>
<evidence type="ECO:0000313" key="7">
    <source>
        <dbReference type="Proteomes" id="UP000051494"/>
    </source>
</evidence>
<feature type="transmembrane region" description="Helical" evidence="3">
    <location>
        <begin position="707"/>
        <end position="726"/>
    </location>
</feature>
<reference evidence="5" key="1">
    <citation type="submission" date="2015-09" db="EMBL/GenBank/DDBJ databases">
        <title>Draft Genome Sequences of Two Novel Amoeba-resistant Intranuclear Bacteria, Candidatus Berkiella cookevillensis and Candidatus Berkiella aquae.</title>
        <authorList>
            <person name="Mehari Y.T."/>
            <person name="Arivett B.A."/>
            <person name="Farone A.L."/>
            <person name="Gunderson J.H."/>
            <person name="Farone M.B."/>
        </authorList>
    </citation>
    <scope>NUCLEOTIDE SEQUENCE [LARGE SCALE GENOMIC DNA]</scope>
    <source>
        <strain evidence="5">CC99</strain>
    </source>
</reference>
<dbReference type="InterPro" id="IPR040097">
    <property type="entry name" value="FAAL/FAAC"/>
</dbReference>
<dbReference type="FunFam" id="3.40.50.12780:FF:000013">
    <property type="entry name" value="Long-chain-fatty-acid--AMP ligase FadD32"/>
    <property type="match status" value="1"/>
</dbReference>
<dbReference type="EMBL" id="LKHV02000001">
    <property type="protein sequence ID" value="MCS5708440.1"/>
    <property type="molecule type" value="Genomic_DNA"/>
</dbReference>
<dbReference type="Gene3D" id="3.30.300.30">
    <property type="match status" value="1"/>
</dbReference>
<dbReference type="GO" id="GO:0071766">
    <property type="term" value="P:Actinobacterium-type cell wall biogenesis"/>
    <property type="evidence" value="ECO:0007669"/>
    <property type="project" value="UniProtKB-ARBA"/>
</dbReference>
<evidence type="ECO:0000313" key="5">
    <source>
        <dbReference type="EMBL" id="KRG19983.1"/>
    </source>
</evidence>
<dbReference type="InterPro" id="IPR000873">
    <property type="entry name" value="AMP-dep_synth/lig_dom"/>
</dbReference>
<dbReference type="CDD" id="cd05931">
    <property type="entry name" value="FAAL"/>
    <property type="match status" value="1"/>
</dbReference>
<dbReference type="STRING" id="437022.CC99x_00204"/>